<dbReference type="SUPFAM" id="SSF90209">
    <property type="entry name" value="Ran binding protein zinc finger-like"/>
    <property type="match status" value="3"/>
</dbReference>
<feature type="compositionally biased region" description="Low complexity" evidence="15">
    <location>
        <begin position="791"/>
        <end position="812"/>
    </location>
</feature>
<dbReference type="CDD" id="cd17967">
    <property type="entry name" value="DEADc_DDX3_DDX4"/>
    <property type="match status" value="1"/>
</dbReference>
<keyword evidence="2" id="KW-0648">Protein biosynthesis</keyword>
<evidence type="ECO:0000256" key="8">
    <source>
        <dbReference type="ARBA" id="ARBA00022833"/>
    </source>
</evidence>
<dbReference type="PROSITE" id="PS51194">
    <property type="entry name" value="HELICASE_CTER"/>
    <property type="match status" value="1"/>
</dbReference>
<keyword evidence="2" id="KW-0396">Initiation factor</keyword>
<feature type="domain" description="DEAD-box RNA helicase Q" evidence="19">
    <location>
        <begin position="126"/>
        <end position="154"/>
    </location>
</feature>
<feature type="compositionally biased region" description="Basic and acidic residues" evidence="15">
    <location>
        <begin position="576"/>
        <end position="587"/>
    </location>
</feature>
<dbReference type="InterPro" id="IPR011545">
    <property type="entry name" value="DEAD/DEAH_box_helicase_dom"/>
</dbReference>
<feature type="region of interest" description="Disordered" evidence="15">
    <location>
        <begin position="656"/>
        <end position="678"/>
    </location>
</feature>
<dbReference type="InterPro" id="IPR036443">
    <property type="entry name" value="Znf_RanBP2_sf"/>
</dbReference>
<dbReference type="PROSITE" id="PS51195">
    <property type="entry name" value="Q_MOTIF"/>
    <property type="match status" value="1"/>
</dbReference>
<comment type="caution">
    <text evidence="20">The sequence shown here is derived from an EMBL/GenBank/DDBJ whole genome shotgun (WGS) entry which is preliminary data.</text>
</comment>
<dbReference type="EMBL" id="JBCLYO010000001">
    <property type="protein sequence ID" value="KAL0096715.1"/>
    <property type="molecule type" value="Genomic_DNA"/>
</dbReference>
<dbReference type="PROSITE" id="PS51192">
    <property type="entry name" value="HELICASE_ATP_BIND_1"/>
    <property type="match status" value="1"/>
</dbReference>
<feature type="region of interest" description="Disordered" evidence="15">
    <location>
        <begin position="541"/>
        <end position="587"/>
    </location>
</feature>
<dbReference type="EC" id="3.6.4.13" evidence="1"/>
<dbReference type="InterPro" id="IPR001650">
    <property type="entry name" value="Helicase_C-like"/>
</dbReference>
<feature type="compositionally biased region" description="Polar residues" evidence="15">
    <location>
        <begin position="27"/>
        <end position="36"/>
    </location>
</feature>
<comment type="catalytic activity">
    <reaction evidence="12">
        <text>ATP + H2O = ADP + phosphate + H(+)</text>
        <dbReference type="Rhea" id="RHEA:13065"/>
        <dbReference type="ChEBI" id="CHEBI:15377"/>
        <dbReference type="ChEBI" id="CHEBI:15378"/>
        <dbReference type="ChEBI" id="CHEBI:30616"/>
        <dbReference type="ChEBI" id="CHEBI:43474"/>
        <dbReference type="ChEBI" id="CHEBI:456216"/>
        <dbReference type="EC" id="3.6.4.13"/>
    </reaction>
</comment>
<dbReference type="Pfam" id="PF00271">
    <property type="entry name" value="Helicase_C"/>
    <property type="match status" value="1"/>
</dbReference>
<dbReference type="InterPro" id="IPR044763">
    <property type="entry name" value="Ded1/Dbp1_DEADc"/>
</dbReference>
<evidence type="ECO:0000256" key="6">
    <source>
        <dbReference type="ARBA" id="ARBA00022801"/>
    </source>
</evidence>
<keyword evidence="4" id="KW-0547">Nucleotide-binding</keyword>
<evidence type="ECO:0000256" key="4">
    <source>
        <dbReference type="ARBA" id="ARBA00022741"/>
    </source>
</evidence>
<evidence type="ECO:0000313" key="20">
    <source>
        <dbReference type="EMBL" id="KAL0096715.1"/>
    </source>
</evidence>
<dbReference type="InterPro" id="IPR027417">
    <property type="entry name" value="P-loop_NTPase"/>
</dbReference>
<feature type="region of interest" description="Disordered" evidence="15">
    <location>
        <begin position="707"/>
        <end position="874"/>
    </location>
</feature>
<sequence length="874" mass="94067">MSWDQQQHSFGNEDFSNQFGGGDAQFGESQGGNTNFDEAAPRPARTESVLPEGMERPERSYNWASNRARYEYNENAVGKDGEAPRDEKLESELFEQASENQTSLDFSKYESIPIRVERGEAPRPIVTFDAADLHPVMKDNVRLLGYAKPTPVQTYSIPIVTSGKDLMACAQTGSGKTAAFLIPTLSNLFKHGKEWAQPRPAPYEQRQFKAEPLVLILAPTRELCSQIFDECRKFTYRSMLRPCAVYGGADSLSQLRQLERGCDILAAAPGRLMDFIERGKIGLGRVRYLVLDEADRMLDMGFESVIRAIVEKKGCNVDRQTLMFSATFPRAIRKLARDFLKPDYLFLKVGRVGGTTSSITQNVVYVEEENKRESLRELLNSQPPSRTLIFVETKRSADSLDQYLYERSFPSTSIHGDRTQIEREDALLAFKSGQCPILVATAVAARGIDIKNVMHVINFDMPNDMDEYIHRIGRTARVGKSGLATSFYNDRSSALAYDLAKLLKECKQEIPEFLASYVTEDNTWEEDLDEEDVPVPSYAGQEYIPQERRMPGEAPNGGEGGAPSAWDGAGQTGDYGSERPKHTPRDGDWDCPGCGVNNFSRRTDCFKCSTAKPEGLGGDSYGGGGGGERRDGEWDCPSCSANNFSRRTECFKCGTERPEGMGGGGGGERRGPPPRRDGDWDCSCGASNFARRTDCFKCSAPKGDGGDSYGAPSYGGAQEPEPALDTASWDTGAATAGWGQSEPAAPAASSGGWGQSEPAAPAASSGGWGQSEPAAPTPAPAPAASSGGWGQSEPAAASPAPSAGGWGQSAPASTPPPAAAAPAPSAGGWGQPEPAAPADKLASSMGNMRVEDSMPAAGDGWGAAPSNNNSFGWN</sequence>
<evidence type="ECO:0000259" key="17">
    <source>
        <dbReference type="PROSITE" id="PS51192"/>
    </source>
</evidence>
<feature type="short sequence motif" description="Q motif" evidence="14">
    <location>
        <begin position="126"/>
        <end position="154"/>
    </location>
</feature>
<evidence type="ECO:0000259" key="16">
    <source>
        <dbReference type="PROSITE" id="PS50199"/>
    </source>
</evidence>
<dbReference type="Pfam" id="PF00641">
    <property type="entry name" value="Zn_ribbon_RanBP"/>
    <property type="match status" value="3"/>
</dbReference>
<dbReference type="PROSITE" id="PS50199">
    <property type="entry name" value="ZF_RANBP2_2"/>
    <property type="match status" value="3"/>
</dbReference>
<evidence type="ECO:0000256" key="15">
    <source>
        <dbReference type="SAM" id="MobiDB-lite"/>
    </source>
</evidence>
<evidence type="ECO:0000256" key="11">
    <source>
        <dbReference type="ARBA" id="ARBA00024358"/>
    </source>
</evidence>
<dbReference type="SMART" id="SM00547">
    <property type="entry name" value="ZnF_RBZ"/>
    <property type="match status" value="3"/>
</dbReference>
<dbReference type="CDD" id="cd18787">
    <property type="entry name" value="SF2_C_DEAD"/>
    <property type="match status" value="1"/>
</dbReference>
<comment type="similarity">
    <text evidence="11">Belongs to the DEAD box helicase family. DDX3/DED1 subfamily.</text>
</comment>
<proteinExistence type="inferred from homology"/>
<dbReference type="PROSITE" id="PS01358">
    <property type="entry name" value="ZF_RANBP2_1"/>
    <property type="match status" value="2"/>
</dbReference>
<evidence type="ECO:0000256" key="12">
    <source>
        <dbReference type="ARBA" id="ARBA00047984"/>
    </source>
</evidence>
<keyword evidence="9" id="KW-0067">ATP-binding</keyword>
<evidence type="ECO:0000256" key="14">
    <source>
        <dbReference type="PROSITE-ProRule" id="PRU00552"/>
    </source>
</evidence>
<dbReference type="Pfam" id="PF00270">
    <property type="entry name" value="DEAD"/>
    <property type="match status" value="1"/>
</dbReference>
<organism evidence="20 21">
    <name type="scientific">Phycomyces blakesleeanus</name>
    <dbReference type="NCBI Taxonomy" id="4837"/>
    <lineage>
        <taxon>Eukaryota</taxon>
        <taxon>Fungi</taxon>
        <taxon>Fungi incertae sedis</taxon>
        <taxon>Mucoromycota</taxon>
        <taxon>Mucoromycotina</taxon>
        <taxon>Mucoromycetes</taxon>
        <taxon>Mucorales</taxon>
        <taxon>Phycomycetaceae</taxon>
        <taxon>Phycomyces</taxon>
    </lineage>
</organism>
<dbReference type="InterPro" id="IPR000629">
    <property type="entry name" value="RNA-helicase_DEAD-box_CS"/>
</dbReference>
<feature type="domain" description="RanBP2-type" evidence="16">
    <location>
        <begin position="676"/>
        <end position="704"/>
    </location>
</feature>
<dbReference type="PROSITE" id="PS00039">
    <property type="entry name" value="DEAD_ATP_HELICASE"/>
    <property type="match status" value="1"/>
</dbReference>
<keyword evidence="21" id="KW-1185">Reference proteome</keyword>
<feature type="domain" description="Helicase ATP-binding" evidence="17">
    <location>
        <begin position="157"/>
        <end position="346"/>
    </location>
</feature>
<feature type="domain" description="RanBP2-type" evidence="16">
    <location>
        <begin position="630"/>
        <end position="659"/>
    </location>
</feature>
<dbReference type="SMART" id="SM00487">
    <property type="entry name" value="DEXDc"/>
    <property type="match status" value="1"/>
</dbReference>
<accession>A0ABR3BGQ5</accession>
<feature type="region of interest" description="Disordered" evidence="15">
    <location>
        <begin position="1"/>
        <end position="65"/>
    </location>
</feature>
<reference evidence="20 21" key="1">
    <citation type="submission" date="2024-04" db="EMBL/GenBank/DDBJ databases">
        <title>Symmetric and asymmetric DNA N6-adenine methylation regulates different biological responses in Mucorales.</title>
        <authorList>
            <consortium name="Lawrence Berkeley National Laboratory"/>
            <person name="Lax C."/>
            <person name="Mondo S.J."/>
            <person name="Osorio-Concepcion M."/>
            <person name="Muszewska A."/>
            <person name="Corrochano-Luque M."/>
            <person name="Gutierrez G."/>
            <person name="Riley R."/>
            <person name="Lipzen A."/>
            <person name="Guo J."/>
            <person name="Hundley H."/>
            <person name="Amirebrahimi M."/>
            <person name="Ng V."/>
            <person name="Lorenzo-Gutierrez D."/>
            <person name="Binder U."/>
            <person name="Yang J."/>
            <person name="Song Y."/>
            <person name="Canovas D."/>
            <person name="Navarro E."/>
            <person name="Freitag M."/>
            <person name="Gabaldon T."/>
            <person name="Grigoriev I.V."/>
            <person name="Corrochano L.M."/>
            <person name="Nicolas F.E."/>
            <person name="Garre V."/>
        </authorList>
    </citation>
    <scope>NUCLEOTIDE SEQUENCE [LARGE SCALE GENOMIC DNA]</scope>
    <source>
        <strain evidence="20 21">L51</strain>
    </source>
</reference>
<evidence type="ECO:0000256" key="3">
    <source>
        <dbReference type="ARBA" id="ARBA00022723"/>
    </source>
</evidence>
<gene>
    <name evidence="20" type="ORF">J3Q64DRAFT_1709036</name>
</gene>
<dbReference type="Gene3D" id="4.10.1060.10">
    <property type="entry name" value="Zinc finger, RanBP2-type"/>
    <property type="match status" value="3"/>
</dbReference>
<evidence type="ECO:0000313" key="21">
    <source>
        <dbReference type="Proteomes" id="UP001448207"/>
    </source>
</evidence>
<feature type="domain" description="Helicase C-terminal" evidence="18">
    <location>
        <begin position="358"/>
        <end position="529"/>
    </location>
</feature>
<feature type="compositionally biased region" description="Polar residues" evidence="15">
    <location>
        <begin position="1"/>
        <end position="18"/>
    </location>
</feature>
<evidence type="ECO:0000259" key="18">
    <source>
        <dbReference type="PROSITE" id="PS51194"/>
    </source>
</evidence>
<keyword evidence="10" id="KW-0694">RNA-binding</keyword>
<keyword evidence="8" id="KW-0862">Zinc</keyword>
<evidence type="ECO:0000256" key="7">
    <source>
        <dbReference type="ARBA" id="ARBA00022806"/>
    </source>
</evidence>
<keyword evidence="6 20" id="KW-0378">Hydrolase</keyword>
<evidence type="ECO:0000256" key="9">
    <source>
        <dbReference type="ARBA" id="ARBA00022840"/>
    </source>
</evidence>
<dbReference type="SMART" id="SM00490">
    <property type="entry name" value="HELICc"/>
    <property type="match status" value="1"/>
</dbReference>
<protein>
    <recommendedName>
        <fullName evidence="1">RNA helicase</fullName>
        <ecNumber evidence="1">3.6.4.13</ecNumber>
    </recommendedName>
</protein>
<keyword evidence="3" id="KW-0479">Metal-binding</keyword>
<dbReference type="GO" id="GO:0016787">
    <property type="term" value="F:hydrolase activity"/>
    <property type="evidence" value="ECO:0007669"/>
    <property type="project" value="UniProtKB-KW"/>
</dbReference>
<dbReference type="InterPro" id="IPR001876">
    <property type="entry name" value="Znf_RanBP2"/>
</dbReference>
<dbReference type="SUPFAM" id="SSF52540">
    <property type="entry name" value="P-loop containing nucleoside triphosphate hydrolases"/>
    <property type="match status" value="1"/>
</dbReference>
<evidence type="ECO:0000259" key="19">
    <source>
        <dbReference type="PROSITE" id="PS51195"/>
    </source>
</evidence>
<evidence type="ECO:0000256" key="2">
    <source>
        <dbReference type="ARBA" id="ARBA00022540"/>
    </source>
</evidence>
<name>A0ABR3BGQ5_PHYBL</name>
<evidence type="ECO:0000256" key="10">
    <source>
        <dbReference type="ARBA" id="ARBA00022884"/>
    </source>
</evidence>
<dbReference type="InterPro" id="IPR014001">
    <property type="entry name" value="Helicase_ATP-bd"/>
</dbReference>
<evidence type="ECO:0000256" key="13">
    <source>
        <dbReference type="PROSITE-ProRule" id="PRU00322"/>
    </source>
</evidence>
<feature type="compositionally biased region" description="Basic and acidic residues" evidence="15">
    <location>
        <begin position="667"/>
        <end position="678"/>
    </location>
</feature>
<evidence type="ECO:0000256" key="1">
    <source>
        <dbReference type="ARBA" id="ARBA00012552"/>
    </source>
</evidence>
<dbReference type="Proteomes" id="UP001448207">
    <property type="component" value="Unassembled WGS sequence"/>
</dbReference>
<dbReference type="InterPro" id="IPR014014">
    <property type="entry name" value="RNA_helicase_DEAD_Q_motif"/>
</dbReference>
<dbReference type="Gene3D" id="3.40.50.300">
    <property type="entry name" value="P-loop containing nucleotide triphosphate hydrolases"/>
    <property type="match status" value="2"/>
</dbReference>
<keyword evidence="7" id="KW-0347">Helicase</keyword>
<feature type="compositionally biased region" description="Low complexity" evidence="15">
    <location>
        <begin position="739"/>
        <end position="774"/>
    </location>
</feature>
<feature type="compositionally biased region" description="Polar residues" evidence="15">
    <location>
        <begin position="865"/>
        <end position="874"/>
    </location>
</feature>
<dbReference type="PANTHER" id="PTHR47958">
    <property type="entry name" value="ATP-DEPENDENT RNA HELICASE DBP3"/>
    <property type="match status" value="1"/>
</dbReference>
<keyword evidence="5 13" id="KW-0863">Zinc-finger</keyword>
<evidence type="ECO:0000256" key="5">
    <source>
        <dbReference type="ARBA" id="ARBA00022771"/>
    </source>
</evidence>
<feature type="domain" description="RanBP2-type" evidence="16">
    <location>
        <begin position="585"/>
        <end position="614"/>
    </location>
</feature>